<evidence type="ECO:0000313" key="2">
    <source>
        <dbReference type="Proteomes" id="UP000741013"/>
    </source>
</evidence>
<protein>
    <submittedName>
        <fullName evidence="1">Uncharacterized protein</fullName>
    </submittedName>
</protein>
<organism evidence="1 2">
    <name type="scientific">Amycolatopsis magusensis</name>
    <dbReference type="NCBI Taxonomy" id="882444"/>
    <lineage>
        <taxon>Bacteria</taxon>
        <taxon>Bacillati</taxon>
        <taxon>Actinomycetota</taxon>
        <taxon>Actinomycetes</taxon>
        <taxon>Pseudonocardiales</taxon>
        <taxon>Pseudonocardiaceae</taxon>
        <taxon>Amycolatopsis</taxon>
    </lineage>
</organism>
<accession>A0ABS4PY81</accession>
<dbReference type="EMBL" id="JAGGMS010000001">
    <property type="protein sequence ID" value="MBP2183789.1"/>
    <property type="molecule type" value="Genomic_DNA"/>
</dbReference>
<reference evidence="1 2" key="1">
    <citation type="submission" date="2021-03" db="EMBL/GenBank/DDBJ databases">
        <title>Sequencing the genomes of 1000 actinobacteria strains.</title>
        <authorList>
            <person name="Klenk H.-P."/>
        </authorList>
    </citation>
    <scope>NUCLEOTIDE SEQUENCE [LARGE SCALE GENOMIC DNA]</scope>
    <source>
        <strain evidence="1 2">DSM 45510</strain>
    </source>
</reference>
<evidence type="ECO:0000313" key="1">
    <source>
        <dbReference type="EMBL" id="MBP2183789.1"/>
    </source>
</evidence>
<gene>
    <name evidence="1" type="ORF">JOM49_005315</name>
</gene>
<name>A0ABS4PY81_9PSEU</name>
<keyword evidence="2" id="KW-1185">Reference proteome</keyword>
<dbReference type="SUPFAM" id="SSF49695">
    <property type="entry name" value="gamma-Crystallin-like"/>
    <property type="match status" value="1"/>
</dbReference>
<dbReference type="Gene3D" id="2.60.20.10">
    <property type="entry name" value="Crystallins"/>
    <property type="match status" value="1"/>
</dbReference>
<dbReference type="Proteomes" id="UP000741013">
    <property type="component" value="Unassembled WGS sequence"/>
</dbReference>
<comment type="caution">
    <text evidence="1">The sequence shown here is derived from an EMBL/GenBank/DDBJ whole genome shotgun (WGS) entry which is preliminary data.</text>
</comment>
<dbReference type="RefSeq" id="WP_209666902.1">
    <property type="nucleotide sequence ID" value="NZ_JAGGMS010000001.1"/>
</dbReference>
<dbReference type="InterPro" id="IPR011024">
    <property type="entry name" value="G_crystallin-like"/>
</dbReference>
<sequence>MPDGWTVTFYEHVDFTGQELELTEATAKVFGGFNDKASSIAFTKTNDDIVVDSRVTDSEWLFFED</sequence>
<proteinExistence type="predicted"/>